<protein>
    <submittedName>
        <fullName evidence="2">Uncharacterized protein</fullName>
    </submittedName>
</protein>
<evidence type="ECO:0000313" key="2">
    <source>
        <dbReference type="EMBL" id="GJT11992.1"/>
    </source>
</evidence>
<feature type="region of interest" description="Disordered" evidence="1">
    <location>
        <begin position="122"/>
        <end position="142"/>
    </location>
</feature>
<evidence type="ECO:0000256" key="1">
    <source>
        <dbReference type="SAM" id="MobiDB-lite"/>
    </source>
</evidence>
<dbReference type="EMBL" id="BQNB010013112">
    <property type="protein sequence ID" value="GJT11992.1"/>
    <property type="molecule type" value="Genomic_DNA"/>
</dbReference>
<organism evidence="2 3">
    <name type="scientific">Tanacetum coccineum</name>
    <dbReference type="NCBI Taxonomy" id="301880"/>
    <lineage>
        <taxon>Eukaryota</taxon>
        <taxon>Viridiplantae</taxon>
        <taxon>Streptophyta</taxon>
        <taxon>Embryophyta</taxon>
        <taxon>Tracheophyta</taxon>
        <taxon>Spermatophyta</taxon>
        <taxon>Magnoliopsida</taxon>
        <taxon>eudicotyledons</taxon>
        <taxon>Gunneridae</taxon>
        <taxon>Pentapetalae</taxon>
        <taxon>asterids</taxon>
        <taxon>campanulids</taxon>
        <taxon>Asterales</taxon>
        <taxon>Asteraceae</taxon>
        <taxon>Asteroideae</taxon>
        <taxon>Anthemideae</taxon>
        <taxon>Anthemidinae</taxon>
        <taxon>Tanacetum</taxon>
    </lineage>
</organism>
<comment type="caution">
    <text evidence="2">The sequence shown here is derived from an EMBL/GenBank/DDBJ whole genome shotgun (WGS) entry which is preliminary data.</text>
</comment>
<name>A0ABQ5BDT6_9ASTR</name>
<reference evidence="2" key="2">
    <citation type="submission" date="2022-01" db="EMBL/GenBank/DDBJ databases">
        <authorList>
            <person name="Yamashiro T."/>
            <person name="Shiraishi A."/>
            <person name="Satake H."/>
            <person name="Nakayama K."/>
        </authorList>
    </citation>
    <scope>NUCLEOTIDE SEQUENCE</scope>
</reference>
<evidence type="ECO:0000313" key="3">
    <source>
        <dbReference type="Proteomes" id="UP001151760"/>
    </source>
</evidence>
<gene>
    <name evidence="2" type="ORF">Tco_0859034</name>
</gene>
<reference evidence="2" key="1">
    <citation type="journal article" date="2022" name="Int. J. Mol. Sci.">
        <title>Draft Genome of Tanacetum Coccineum: Genomic Comparison of Closely Related Tanacetum-Family Plants.</title>
        <authorList>
            <person name="Yamashiro T."/>
            <person name="Shiraishi A."/>
            <person name="Nakayama K."/>
            <person name="Satake H."/>
        </authorList>
    </citation>
    <scope>NUCLEOTIDE SEQUENCE</scope>
</reference>
<sequence length="180" mass="19560">MVRGVIAWCVTVSRLVVKGYNCKLAALSDAVDYFVATVDGELAQIIVAYPFLGPPSEYAYLGNRDQVFICVGIRIIVSYTSDIVIESVFPFSACNLAKCHHCGKLMEREIGFKSGQDGENEIISNGSSVNDGDPPRDGQDSEDEIVTKGSAFVHGGHSQNDNGRISICPLCKNYVIMDNM</sequence>
<dbReference type="Proteomes" id="UP001151760">
    <property type="component" value="Unassembled WGS sequence"/>
</dbReference>
<keyword evidence="3" id="KW-1185">Reference proteome</keyword>
<accession>A0ABQ5BDT6</accession>
<proteinExistence type="predicted"/>